<dbReference type="GO" id="GO:0000166">
    <property type="term" value="F:nucleotide binding"/>
    <property type="evidence" value="ECO:0007669"/>
    <property type="project" value="InterPro"/>
</dbReference>
<dbReference type="InterPro" id="IPR006133">
    <property type="entry name" value="DNA-dir_DNA_pol_B_exonuc"/>
</dbReference>
<comment type="catalytic activity">
    <reaction evidence="7 8">
        <text>DNA(n) + a 2'-deoxyribonucleoside 5'-triphosphate = DNA(n+1) + diphosphate</text>
        <dbReference type="Rhea" id="RHEA:22508"/>
        <dbReference type="Rhea" id="RHEA-COMP:17339"/>
        <dbReference type="Rhea" id="RHEA-COMP:17340"/>
        <dbReference type="ChEBI" id="CHEBI:33019"/>
        <dbReference type="ChEBI" id="CHEBI:61560"/>
        <dbReference type="ChEBI" id="CHEBI:173112"/>
        <dbReference type="EC" id="2.7.7.7"/>
    </reaction>
</comment>
<dbReference type="InterPro" id="IPR006134">
    <property type="entry name" value="DNA-dir_DNA_pol_B_multi_dom"/>
</dbReference>
<accession>A0A481Z0Z6</accession>
<gene>
    <name evidence="12" type="ORF">LCMiAC02_00130</name>
</gene>
<dbReference type="EMBL" id="MK500406">
    <property type="protein sequence ID" value="QBK88920.1"/>
    <property type="molecule type" value="Genomic_DNA"/>
</dbReference>
<keyword evidence="5" id="KW-1194">Viral DNA replication</keyword>
<feature type="compositionally biased region" description="Basic residues" evidence="9">
    <location>
        <begin position="1222"/>
        <end position="1235"/>
    </location>
</feature>
<evidence type="ECO:0000256" key="8">
    <source>
        <dbReference type="RuleBase" id="RU000442"/>
    </source>
</evidence>
<keyword evidence="2 8" id="KW-0808">Transferase</keyword>
<dbReference type="PANTHER" id="PTHR10322">
    <property type="entry name" value="DNA POLYMERASE CATALYTIC SUBUNIT"/>
    <property type="match status" value="1"/>
</dbReference>
<dbReference type="GO" id="GO:0045004">
    <property type="term" value="P:DNA replication proofreading"/>
    <property type="evidence" value="ECO:0007669"/>
    <property type="project" value="TreeGrafter"/>
</dbReference>
<dbReference type="GO" id="GO:0003677">
    <property type="term" value="F:DNA binding"/>
    <property type="evidence" value="ECO:0007669"/>
    <property type="project" value="UniProtKB-KW"/>
</dbReference>
<dbReference type="InterPro" id="IPR043502">
    <property type="entry name" value="DNA/RNA_pol_sf"/>
</dbReference>
<feature type="domain" description="DNA-directed DNA polymerase family B multifunctional" evidence="10">
    <location>
        <begin position="551"/>
        <end position="771"/>
    </location>
</feature>
<sequence>MRKNLKSKNLHETTNNKDLIFQILEWDKYEDEIENNDGELVTKFIIRLYGTTDDNKKIYIRVDKFPPYFFVNVPDDWTKHKVLIFVEELKNKVKNNRRFGVGQSESLFEHKIVKKKIFYGFTNYKDYKFVKLSFHSYLGYYAFRTILYWKIYNPILGNRAIIYDMYESNIEPMFRCMHEQNLQASGWVKIPKKKYTLFMDHEKPSQNEINVYTDYENLCPMDGTQSSFDCTKISPLRILAFDIECSSEDGSFPQPQRDNDKVIQIGSTFNTYGNMKCYYKHIITLGTCDPIEGAVVESYETEKEVLLAWPRLIQRMNPDIVTGYNTFGFDYRYLEARSQKLGCNSNFTKLGRILHTRSPFIKKDLSSAALGKNILTYYMMQGRVQIDLLGVMRSSHHKLSSYKLDNVASVFIRDNINDIIIDDENGTSTIMTNNTIGLSTNRYIKIVYNDGLSDNSYKNTKFKVMELTDKSIKINEIVDKKAIGLRTNKVFWCQAKDDVKPHDIFRLQKGSSADRSIVARYCLQDCMLCNILLEKLQVITNSIGMSNVCSIPLSYLFLRGQGVKILSLVSKECRERNHLIKVLKRKRKTKKIILDKNGKKVVKVEENDGYEGATVLRPHPGVHYSPITVLDYKSLYPSSMIHRNISHECLVLDQKYDNLPGVHYYEISFYNKDEDKTKVTRRYAKKYGTIGIIPEILKKLLAARDSIKDKMKNEKNPFKKKIFNGLQLAYKITANSLYGQTGAKTSAIYLRDVAASTTATGREMLNLARLFAEYIYPIIIFPILQGDHQLYRKRAKLLFKKKIDELLGEKTIKKLKSIHYKDNNDPKNFDHLKYPSDYYYLRVFQERTKVLTNKEFINKKLGHKCMMDFLDYFYKEIQELFGDKTFDPFCVYGDTDSVFVDLRIKNKNNEILTNKSALKMAIKLGILCGDLINLLLPYPQKLNYEKTFHPWIQLAKKMYTGYLYEYSPDKFYLKNMGIVLKRRDNATIVKIVIGGIVHKILKYRSGIKAAEFTKQAIKDILHGKYPMDKFIITKTLKGNALTKSERIKEAEKPKEERIYVDRTRQKHVVLADRMADRDPGNKPLSNDRIPFVYKIIENGNRRGILQGDRVEHPDYLIEHNLEIDYLFYITNQIMKPAIQFLDKVIKDPKKKIFDLYIIRELNRRMGKRPVKYYLLKSKSNNNYEKCDLVNSLKYTDNDNVFSFNGFNSFSNYSNNDKENKQKQKRKTKKKKKKKKEVSLVITSEIKNGRLSIY</sequence>
<dbReference type="PROSITE" id="PS00116">
    <property type="entry name" value="DNA_POLYMERASE_B"/>
    <property type="match status" value="1"/>
</dbReference>
<dbReference type="GO" id="GO:0008296">
    <property type="term" value="F:3'-5'-DNA exonuclease activity"/>
    <property type="evidence" value="ECO:0007669"/>
    <property type="project" value="TreeGrafter"/>
</dbReference>
<dbReference type="InterPro" id="IPR036397">
    <property type="entry name" value="RNaseH_sf"/>
</dbReference>
<keyword evidence="8" id="KW-0235">DNA replication</keyword>
<proteinExistence type="inferred from homology"/>
<dbReference type="Gene3D" id="3.30.342.10">
    <property type="entry name" value="DNA Polymerase, chain B, domain 1"/>
    <property type="match status" value="1"/>
</dbReference>
<dbReference type="Gene3D" id="3.90.1600.10">
    <property type="entry name" value="Palm domain of DNA polymerase"/>
    <property type="match status" value="2"/>
</dbReference>
<dbReference type="SUPFAM" id="SSF56672">
    <property type="entry name" value="DNA/RNA polymerases"/>
    <property type="match status" value="1"/>
</dbReference>
<dbReference type="PRINTS" id="PR00106">
    <property type="entry name" value="DNAPOLB"/>
</dbReference>
<comment type="similarity">
    <text evidence="1 8">Belongs to the DNA polymerase type-B family.</text>
</comment>
<feature type="region of interest" description="Disordered" evidence="9">
    <location>
        <begin position="1212"/>
        <end position="1236"/>
    </location>
</feature>
<dbReference type="GO" id="GO:0006297">
    <property type="term" value="P:nucleotide-excision repair, DNA gap filling"/>
    <property type="evidence" value="ECO:0007669"/>
    <property type="project" value="TreeGrafter"/>
</dbReference>
<evidence type="ECO:0000256" key="9">
    <source>
        <dbReference type="SAM" id="MobiDB-lite"/>
    </source>
</evidence>
<feature type="domain" description="DNA-directed DNA polymerase family B exonuclease" evidence="11">
    <location>
        <begin position="163"/>
        <end position="407"/>
    </location>
</feature>
<dbReference type="Gene3D" id="1.10.287.690">
    <property type="entry name" value="Helix hairpin bin"/>
    <property type="match status" value="1"/>
</dbReference>
<protein>
    <recommendedName>
        <fullName evidence="8">DNA polymerase</fullName>
        <ecNumber evidence="8">2.7.7.7</ecNumber>
    </recommendedName>
</protein>
<dbReference type="SMART" id="SM00486">
    <property type="entry name" value="POLBc"/>
    <property type="match status" value="1"/>
</dbReference>
<dbReference type="Gene3D" id="3.30.420.10">
    <property type="entry name" value="Ribonuclease H-like superfamily/Ribonuclease H"/>
    <property type="match status" value="2"/>
</dbReference>
<dbReference type="InterPro" id="IPR050240">
    <property type="entry name" value="DNA_pol_type-B"/>
</dbReference>
<evidence type="ECO:0000256" key="1">
    <source>
        <dbReference type="ARBA" id="ARBA00005755"/>
    </source>
</evidence>
<name>A0A481Z0Z6_9VIRU</name>
<evidence type="ECO:0000313" key="12">
    <source>
        <dbReference type="EMBL" id="QBK88920.1"/>
    </source>
</evidence>
<evidence type="ECO:0000256" key="7">
    <source>
        <dbReference type="ARBA" id="ARBA00049244"/>
    </source>
</evidence>
<organism evidence="12">
    <name type="scientific">Mimivirus LCMiAC02</name>
    <dbReference type="NCBI Taxonomy" id="2506609"/>
    <lineage>
        <taxon>Viruses</taxon>
        <taxon>Varidnaviria</taxon>
        <taxon>Bamfordvirae</taxon>
        <taxon>Nucleocytoviricota</taxon>
        <taxon>Megaviricetes</taxon>
        <taxon>Imitervirales</taxon>
        <taxon>Mimiviridae</taxon>
        <taxon>Klosneuvirinae</taxon>
    </lineage>
</organism>
<evidence type="ECO:0000256" key="2">
    <source>
        <dbReference type="ARBA" id="ARBA00022679"/>
    </source>
</evidence>
<evidence type="ECO:0000256" key="4">
    <source>
        <dbReference type="ARBA" id="ARBA00022932"/>
    </source>
</evidence>
<keyword evidence="3 8" id="KW-0548">Nucleotidyltransferase</keyword>
<dbReference type="InterPro" id="IPR012337">
    <property type="entry name" value="RNaseH-like_sf"/>
</dbReference>
<dbReference type="Gene3D" id="1.10.132.60">
    <property type="entry name" value="DNA polymerase family B, C-terminal domain"/>
    <property type="match status" value="1"/>
</dbReference>
<dbReference type="GO" id="GO:0039693">
    <property type="term" value="P:viral DNA genome replication"/>
    <property type="evidence" value="ECO:0007669"/>
    <property type="project" value="UniProtKB-KW"/>
</dbReference>
<keyword evidence="4 8" id="KW-0239">DNA-directed DNA polymerase</keyword>
<evidence type="ECO:0000256" key="3">
    <source>
        <dbReference type="ARBA" id="ARBA00022695"/>
    </source>
</evidence>
<dbReference type="InterPro" id="IPR023211">
    <property type="entry name" value="DNA_pol_palm_dom_sf"/>
</dbReference>
<evidence type="ECO:0000256" key="5">
    <source>
        <dbReference type="ARBA" id="ARBA00023109"/>
    </source>
</evidence>
<dbReference type="Pfam" id="PF03104">
    <property type="entry name" value="DNA_pol_B_exo1"/>
    <property type="match status" value="1"/>
</dbReference>
<reference evidence="12" key="1">
    <citation type="journal article" date="2019" name="MBio">
        <title>Virus Genomes from Deep Sea Sediments Expand the Ocean Megavirome and Support Independent Origins of Viral Gigantism.</title>
        <authorList>
            <person name="Backstrom D."/>
            <person name="Yutin N."/>
            <person name="Jorgensen S.L."/>
            <person name="Dharamshi J."/>
            <person name="Homa F."/>
            <person name="Zaremba-Niedwiedzka K."/>
            <person name="Spang A."/>
            <person name="Wolf Y.I."/>
            <person name="Koonin E.V."/>
            <person name="Ettema T.J."/>
        </authorList>
    </citation>
    <scope>NUCLEOTIDE SEQUENCE</scope>
</reference>
<dbReference type="GO" id="GO:0003887">
    <property type="term" value="F:DNA-directed DNA polymerase activity"/>
    <property type="evidence" value="ECO:0007669"/>
    <property type="project" value="UniProtKB-KW"/>
</dbReference>
<keyword evidence="6 8" id="KW-0238">DNA-binding</keyword>
<feature type="domain" description="DNA-directed DNA polymerase family B multifunctional" evidence="10">
    <location>
        <begin position="847"/>
        <end position="1143"/>
    </location>
</feature>
<dbReference type="Pfam" id="PF00136">
    <property type="entry name" value="DNA_pol_B"/>
    <property type="match status" value="2"/>
</dbReference>
<dbReference type="InterPro" id="IPR042087">
    <property type="entry name" value="DNA_pol_B_thumb"/>
</dbReference>
<evidence type="ECO:0000259" key="10">
    <source>
        <dbReference type="Pfam" id="PF00136"/>
    </source>
</evidence>
<evidence type="ECO:0000256" key="6">
    <source>
        <dbReference type="ARBA" id="ARBA00023125"/>
    </source>
</evidence>
<dbReference type="EC" id="2.7.7.7" evidence="8"/>
<evidence type="ECO:0000259" key="11">
    <source>
        <dbReference type="Pfam" id="PF03104"/>
    </source>
</evidence>
<dbReference type="InterPro" id="IPR006172">
    <property type="entry name" value="DNA-dir_DNA_pol_B"/>
</dbReference>
<dbReference type="InterPro" id="IPR017964">
    <property type="entry name" value="DNA-dir_DNA_pol_B_CS"/>
</dbReference>
<dbReference type="SUPFAM" id="SSF53098">
    <property type="entry name" value="Ribonuclease H-like"/>
    <property type="match status" value="1"/>
</dbReference>
<dbReference type="PANTHER" id="PTHR10322:SF23">
    <property type="entry name" value="DNA POLYMERASE DELTA CATALYTIC SUBUNIT"/>
    <property type="match status" value="1"/>
</dbReference>
<dbReference type="GO" id="GO:0006287">
    <property type="term" value="P:base-excision repair, gap-filling"/>
    <property type="evidence" value="ECO:0007669"/>
    <property type="project" value="TreeGrafter"/>
</dbReference>